<proteinExistence type="inferred from homology"/>
<dbReference type="NCBIfam" id="TIGR02983">
    <property type="entry name" value="SigE-fam_strep"/>
    <property type="match status" value="1"/>
</dbReference>
<dbReference type="InterPro" id="IPR039425">
    <property type="entry name" value="RNA_pol_sigma-70-like"/>
</dbReference>
<protein>
    <submittedName>
        <fullName evidence="8">RNA polymerase sigma-70 factor, sigma-E family</fullName>
    </submittedName>
</protein>
<evidence type="ECO:0000256" key="2">
    <source>
        <dbReference type="ARBA" id="ARBA00023015"/>
    </source>
</evidence>
<reference evidence="9" key="1">
    <citation type="submission" date="2016-06" db="EMBL/GenBank/DDBJ databases">
        <authorList>
            <person name="Varghese N."/>
            <person name="Submissions Spin"/>
        </authorList>
    </citation>
    <scope>NUCLEOTIDE SEQUENCE [LARGE SCALE GENOMIC DNA]</scope>
    <source>
        <strain evidence="9">DSM 43903</strain>
    </source>
</reference>
<dbReference type="InterPro" id="IPR013324">
    <property type="entry name" value="RNA_pol_sigma_r3/r4-like"/>
</dbReference>
<keyword evidence="2" id="KW-0805">Transcription regulation</keyword>
<evidence type="ECO:0000259" key="6">
    <source>
        <dbReference type="Pfam" id="PF04542"/>
    </source>
</evidence>
<dbReference type="Gene3D" id="1.10.10.10">
    <property type="entry name" value="Winged helix-like DNA-binding domain superfamily/Winged helix DNA-binding domain"/>
    <property type="match status" value="1"/>
</dbReference>
<accession>A0A1C6UH23</accession>
<dbReference type="Gene3D" id="1.10.1740.10">
    <property type="match status" value="1"/>
</dbReference>
<evidence type="ECO:0000256" key="3">
    <source>
        <dbReference type="ARBA" id="ARBA00023082"/>
    </source>
</evidence>
<dbReference type="NCBIfam" id="TIGR02937">
    <property type="entry name" value="sigma70-ECF"/>
    <property type="match status" value="1"/>
</dbReference>
<dbReference type="CDD" id="cd06171">
    <property type="entry name" value="Sigma70_r4"/>
    <property type="match status" value="1"/>
</dbReference>
<dbReference type="PANTHER" id="PTHR43133">
    <property type="entry name" value="RNA POLYMERASE ECF-TYPE SIGMA FACTO"/>
    <property type="match status" value="1"/>
</dbReference>
<dbReference type="Proteomes" id="UP000199001">
    <property type="component" value="Unassembled WGS sequence"/>
</dbReference>
<evidence type="ECO:0000256" key="5">
    <source>
        <dbReference type="ARBA" id="ARBA00023163"/>
    </source>
</evidence>
<dbReference type="InterPro" id="IPR013249">
    <property type="entry name" value="RNA_pol_sigma70_r4_t2"/>
</dbReference>
<evidence type="ECO:0000259" key="7">
    <source>
        <dbReference type="Pfam" id="PF08281"/>
    </source>
</evidence>
<dbReference type="PANTHER" id="PTHR43133:SF50">
    <property type="entry name" value="ECF RNA POLYMERASE SIGMA FACTOR SIGM"/>
    <property type="match status" value="1"/>
</dbReference>
<keyword evidence="3" id="KW-0731">Sigma factor</keyword>
<feature type="domain" description="RNA polymerase sigma-70 region 2" evidence="6">
    <location>
        <begin position="14"/>
        <end position="79"/>
    </location>
</feature>
<evidence type="ECO:0000256" key="1">
    <source>
        <dbReference type="ARBA" id="ARBA00010641"/>
    </source>
</evidence>
<dbReference type="RefSeq" id="WP_245724640.1">
    <property type="nucleotide sequence ID" value="NZ_FMHZ01000002.1"/>
</dbReference>
<dbReference type="SUPFAM" id="SSF88946">
    <property type="entry name" value="Sigma2 domain of RNA polymerase sigma factors"/>
    <property type="match status" value="1"/>
</dbReference>
<dbReference type="EMBL" id="FMHZ01000002">
    <property type="protein sequence ID" value="SCL53395.1"/>
    <property type="molecule type" value="Genomic_DNA"/>
</dbReference>
<organism evidence="8 9">
    <name type="scientific">Micromonospora citrea</name>
    <dbReference type="NCBI Taxonomy" id="47855"/>
    <lineage>
        <taxon>Bacteria</taxon>
        <taxon>Bacillati</taxon>
        <taxon>Actinomycetota</taxon>
        <taxon>Actinomycetes</taxon>
        <taxon>Micromonosporales</taxon>
        <taxon>Micromonosporaceae</taxon>
        <taxon>Micromonospora</taxon>
    </lineage>
</organism>
<dbReference type="GO" id="GO:0016987">
    <property type="term" value="F:sigma factor activity"/>
    <property type="evidence" value="ECO:0007669"/>
    <property type="project" value="UniProtKB-KW"/>
</dbReference>
<dbReference type="InterPro" id="IPR007627">
    <property type="entry name" value="RNA_pol_sigma70_r2"/>
</dbReference>
<dbReference type="InterPro" id="IPR014284">
    <property type="entry name" value="RNA_pol_sigma-70_dom"/>
</dbReference>
<sequence>MRWRKSFEGLDTLVAERGDALLATAVLLTGSRTAAEDLLQAALERMMRHWNRVRGDKEGYLRRTMYHLAIDQWRSRKRRPEVLSSVEPPGRSDGTDALDLRQALVQAVAALPPRQRAVLVLRYWEQLSEAEAAETLGCSIGTVKSTTSRGLSRLREVTAAWAADDAPAWNGA</sequence>
<evidence type="ECO:0000256" key="4">
    <source>
        <dbReference type="ARBA" id="ARBA00023125"/>
    </source>
</evidence>
<gene>
    <name evidence="8" type="ORF">GA0070606_2113</name>
</gene>
<evidence type="ECO:0000313" key="9">
    <source>
        <dbReference type="Proteomes" id="UP000199001"/>
    </source>
</evidence>
<comment type="similarity">
    <text evidence="1">Belongs to the sigma-70 factor family. ECF subfamily.</text>
</comment>
<dbReference type="SUPFAM" id="SSF88659">
    <property type="entry name" value="Sigma3 and sigma4 domains of RNA polymerase sigma factors"/>
    <property type="match status" value="1"/>
</dbReference>
<dbReference type="InterPro" id="IPR036388">
    <property type="entry name" value="WH-like_DNA-bd_sf"/>
</dbReference>
<dbReference type="GO" id="GO:0006352">
    <property type="term" value="P:DNA-templated transcription initiation"/>
    <property type="evidence" value="ECO:0007669"/>
    <property type="project" value="InterPro"/>
</dbReference>
<dbReference type="AlphaFoldDB" id="A0A1C6UH23"/>
<keyword evidence="9" id="KW-1185">Reference proteome</keyword>
<keyword evidence="5" id="KW-0804">Transcription</keyword>
<keyword evidence="4" id="KW-0238">DNA-binding</keyword>
<feature type="domain" description="RNA polymerase sigma factor 70 region 4 type 2" evidence="7">
    <location>
        <begin position="101"/>
        <end position="154"/>
    </location>
</feature>
<dbReference type="InterPro" id="IPR014325">
    <property type="entry name" value="RNA_pol_sigma-E_actinobac"/>
</dbReference>
<dbReference type="GO" id="GO:0003677">
    <property type="term" value="F:DNA binding"/>
    <property type="evidence" value="ECO:0007669"/>
    <property type="project" value="UniProtKB-KW"/>
</dbReference>
<name>A0A1C6UH23_9ACTN</name>
<dbReference type="InterPro" id="IPR013325">
    <property type="entry name" value="RNA_pol_sigma_r2"/>
</dbReference>
<dbReference type="Pfam" id="PF04542">
    <property type="entry name" value="Sigma70_r2"/>
    <property type="match status" value="1"/>
</dbReference>
<dbReference type="STRING" id="47855.GA0070606_2113"/>
<evidence type="ECO:0000313" key="8">
    <source>
        <dbReference type="EMBL" id="SCL53395.1"/>
    </source>
</evidence>
<dbReference type="Pfam" id="PF08281">
    <property type="entry name" value="Sigma70_r4_2"/>
    <property type="match status" value="1"/>
</dbReference>